<dbReference type="Proteomes" id="UP000030700">
    <property type="component" value="Unassembled WGS sequence"/>
</dbReference>
<reference evidence="1" key="1">
    <citation type="journal article" date="2015" name="PeerJ">
        <title>First genomic representation of candidate bacterial phylum KSB3 points to enhanced environmental sensing as a trigger of wastewater bulking.</title>
        <authorList>
            <person name="Sekiguchi Y."/>
            <person name="Ohashi A."/>
            <person name="Parks D.H."/>
            <person name="Yamauchi T."/>
            <person name="Tyson G.W."/>
            <person name="Hugenholtz P."/>
        </authorList>
    </citation>
    <scope>NUCLEOTIDE SEQUENCE [LARGE SCALE GENOMIC DNA]</scope>
</reference>
<keyword evidence="2" id="KW-1185">Reference proteome</keyword>
<dbReference type="AlphaFoldDB" id="A0A081BLQ3"/>
<dbReference type="EMBL" id="DF820457">
    <property type="protein sequence ID" value="GAK51319.1"/>
    <property type="molecule type" value="Genomic_DNA"/>
</dbReference>
<dbReference type="STRING" id="1499966.U14_02562"/>
<dbReference type="HOGENOM" id="CLU_1145442_0_0_0"/>
<evidence type="ECO:0000313" key="2">
    <source>
        <dbReference type="Proteomes" id="UP000030700"/>
    </source>
</evidence>
<proteinExistence type="predicted"/>
<gene>
    <name evidence="1" type="ORF">U14_02562</name>
</gene>
<protein>
    <submittedName>
        <fullName evidence="1">Uncharacterized protein</fullName>
    </submittedName>
</protein>
<evidence type="ECO:0000313" key="1">
    <source>
        <dbReference type="EMBL" id="GAK51319.1"/>
    </source>
</evidence>
<sequence length="242" mass="28350">MACPTAPGFLEYKIRELQTLLQEFTPQAISFDFIRFFVFWEGVRPDAEPFAINDGCYCPRCLRQFARDSGITLPDQPEQNLKQMYWREWGRWKCAVIAKVLYTLVQVVHHTSPGLPIMAKIIPWRRADFQEAYAHVAGQDILQLKEMVDYLVPMTFSHILYRDTAWKTSVISEFRQQTGKPLLSYVQIENLYREEQITPTDVRDDFLISRRVTPEGLILFCYEQLQGHPERIQLLREAKGAK</sequence>
<accession>A0A081BLQ3</accession>
<organism evidence="1">
    <name type="scientific">Candidatus Moduliflexus flocculans</name>
    <dbReference type="NCBI Taxonomy" id="1499966"/>
    <lineage>
        <taxon>Bacteria</taxon>
        <taxon>Candidatus Moduliflexota</taxon>
        <taxon>Candidatus Moduliflexia</taxon>
        <taxon>Candidatus Moduliflexales</taxon>
        <taxon>Candidatus Moduliflexaceae</taxon>
    </lineage>
</organism>
<dbReference type="Gene3D" id="3.20.20.80">
    <property type="entry name" value="Glycosidases"/>
    <property type="match status" value="1"/>
</dbReference>
<name>A0A081BLQ3_9BACT</name>